<feature type="compositionally biased region" description="Basic and acidic residues" evidence="11">
    <location>
        <begin position="112"/>
        <end position="149"/>
    </location>
</feature>
<keyword evidence="4" id="KW-0808">Transferase</keyword>
<dbReference type="SUPFAM" id="SSF49599">
    <property type="entry name" value="TRAF domain-like"/>
    <property type="match status" value="1"/>
</dbReference>
<dbReference type="InterPro" id="IPR018121">
    <property type="entry name" value="7-in-absentia-prot_TRAF-dom"/>
</dbReference>
<keyword evidence="7 10" id="KW-0833">Ubl conjugation pathway</keyword>
<organism evidence="13 14">
    <name type="scientific">Amblyomma americanum</name>
    <name type="common">Lone star tick</name>
    <dbReference type="NCBI Taxonomy" id="6943"/>
    <lineage>
        <taxon>Eukaryota</taxon>
        <taxon>Metazoa</taxon>
        <taxon>Ecdysozoa</taxon>
        <taxon>Arthropoda</taxon>
        <taxon>Chelicerata</taxon>
        <taxon>Arachnida</taxon>
        <taxon>Acari</taxon>
        <taxon>Parasitiformes</taxon>
        <taxon>Ixodida</taxon>
        <taxon>Ixodoidea</taxon>
        <taxon>Ixodidae</taxon>
        <taxon>Amblyomminae</taxon>
        <taxon>Amblyomma</taxon>
    </lineage>
</organism>
<dbReference type="EC" id="2.3.2.27" evidence="10"/>
<dbReference type="PROSITE" id="PS51081">
    <property type="entry name" value="ZF_SIAH"/>
    <property type="match status" value="1"/>
</dbReference>
<dbReference type="GO" id="GO:0031624">
    <property type="term" value="F:ubiquitin conjugating enzyme binding"/>
    <property type="evidence" value="ECO:0007669"/>
    <property type="project" value="TreeGrafter"/>
</dbReference>
<evidence type="ECO:0000313" key="13">
    <source>
        <dbReference type="EMBL" id="KAK8774082.1"/>
    </source>
</evidence>
<evidence type="ECO:0000313" key="14">
    <source>
        <dbReference type="Proteomes" id="UP001321473"/>
    </source>
</evidence>
<evidence type="ECO:0000256" key="11">
    <source>
        <dbReference type="SAM" id="MobiDB-lite"/>
    </source>
</evidence>
<feature type="compositionally biased region" description="Low complexity" evidence="11">
    <location>
        <begin position="21"/>
        <end position="30"/>
    </location>
</feature>
<evidence type="ECO:0000256" key="6">
    <source>
        <dbReference type="ARBA" id="ARBA00022771"/>
    </source>
</evidence>
<protein>
    <recommendedName>
        <fullName evidence="10">E3 ubiquitin-protein ligase</fullName>
        <ecNumber evidence="10">2.3.2.27</ecNumber>
    </recommendedName>
</protein>
<dbReference type="PANTHER" id="PTHR45877">
    <property type="entry name" value="E3 UBIQUITIN-PROTEIN LIGASE SIAH2"/>
    <property type="match status" value="1"/>
</dbReference>
<sequence length="433" mass="48162">MRQDSFPRLVSGTGSGGHGQSTGRSNSRGRSGSRDRLSCKGPSSSQGRSSSRGRSGSRGRSSSRGHSSSRKRSASRGRDNTGNKWNIGARPKIEGRSECHQQGSTPPTDKTNVPDDHKRVSFVDKVSHTHPPDCLEKPQGEEDGMQEKHPGVRCGGIRATIYEFPGPQHHDATFPTERRRQAGQSVRVSRVPGLRATSHLPVRERAHRVRALPAQADSLRHLREATCKIRNRAMEKLAWHVSFPCKYELFGCPKKLSPVEKLEHDQVCDFGLCPCILGLDSCAWQGSLHEVVAHIDKKHSFVPRFQGERIVICAGGFNRPEPFGWVALQSCFGHDFVVQMRKYQHGLAPLQHRFFAAVQLVGSRREALKFGWRFELRNRYQRLALDARALSVHDSIQPMQSGNGVIIEMDTVKVFADGSNLNIGVSIFSRTLS</sequence>
<dbReference type="Pfam" id="PF03145">
    <property type="entry name" value="Sina_TRAF"/>
    <property type="match status" value="1"/>
</dbReference>
<keyword evidence="6 9" id="KW-0863">Zinc-finger</keyword>
<feature type="domain" description="SIAH-type" evidence="12">
    <location>
        <begin position="240"/>
        <end position="300"/>
    </location>
</feature>
<reference evidence="13 14" key="1">
    <citation type="journal article" date="2023" name="Arcadia Sci">
        <title>De novo assembly of a long-read Amblyomma americanum tick genome.</title>
        <authorList>
            <person name="Chou S."/>
            <person name="Poskanzer K.E."/>
            <person name="Rollins M."/>
            <person name="Thuy-Boun P.S."/>
        </authorList>
    </citation>
    <scope>NUCLEOTIDE SEQUENCE [LARGE SCALE GENOMIC DNA]</scope>
    <source>
        <strain evidence="13">F_SG_1</strain>
        <tissue evidence="13">Salivary glands</tissue>
    </source>
</reference>
<keyword evidence="8 10" id="KW-0862">Zinc</keyword>
<evidence type="ECO:0000256" key="7">
    <source>
        <dbReference type="ARBA" id="ARBA00022786"/>
    </source>
</evidence>
<evidence type="ECO:0000256" key="4">
    <source>
        <dbReference type="ARBA" id="ARBA00022679"/>
    </source>
</evidence>
<comment type="caution">
    <text evidence="13">The sequence shown here is derived from an EMBL/GenBank/DDBJ whole genome shotgun (WGS) entry which is preliminary data.</text>
</comment>
<keyword evidence="14" id="KW-1185">Reference proteome</keyword>
<comment type="similarity">
    <text evidence="3 10">Belongs to the SINA (Seven in absentia) family.</text>
</comment>
<dbReference type="InterPro" id="IPR008974">
    <property type="entry name" value="TRAF-like"/>
</dbReference>
<dbReference type="InterPro" id="IPR013083">
    <property type="entry name" value="Znf_RING/FYVE/PHD"/>
</dbReference>
<evidence type="ECO:0000256" key="9">
    <source>
        <dbReference type="PROSITE-ProRule" id="PRU00455"/>
    </source>
</evidence>
<proteinExistence type="inferred from homology"/>
<dbReference type="FunFam" id="3.30.40.10:FF:000041">
    <property type="entry name" value="E3 ubiquitin-protein ligase SINAT3"/>
    <property type="match status" value="1"/>
</dbReference>
<dbReference type="GO" id="GO:0005737">
    <property type="term" value="C:cytoplasm"/>
    <property type="evidence" value="ECO:0007669"/>
    <property type="project" value="InterPro"/>
</dbReference>
<dbReference type="AlphaFoldDB" id="A0AAQ4EH88"/>
<feature type="region of interest" description="Disordered" evidence="11">
    <location>
        <begin position="1"/>
        <end position="149"/>
    </location>
</feature>
<dbReference type="Pfam" id="PF21361">
    <property type="entry name" value="Sina_ZnF"/>
    <property type="match status" value="1"/>
</dbReference>
<feature type="compositionally biased region" description="Basic residues" evidence="11">
    <location>
        <begin position="55"/>
        <end position="75"/>
    </location>
</feature>
<name>A0AAQ4EH88_AMBAM</name>
<dbReference type="GO" id="GO:0043161">
    <property type="term" value="P:proteasome-mediated ubiquitin-dependent protein catabolic process"/>
    <property type="evidence" value="ECO:0007669"/>
    <property type="project" value="TreeGrafter"/>
</dbReference>
<accession>A0AAQ4EH88</accession>
<evidence type="ECO:0000256" key="2">
    <source>
        <dbReference type="ARBA" id="ARBA00004906"/>
    </source>
</evidence>
<dbReference type="Gene3D" id="2.60.210.10">
    <property type="entry name" value="Apoptosis, Tumor Necrosis Factor Receptor Associated Protein 2, Chain A"/>
    <property type="match status" value="1"/>
</dbReference>
<dbReference type="GO" id="GO:0008270">
    <property type="term" value="F:zinc ion binding"/>
    <property type="evidence" value="ECO:0007669"/>
    <property type="project" value="UniProtKB-KW"/>
</dbReference>
<dbReference type="Gene3D" id="3.30.40.10">
    <property type="entry name" value="Zinc/RING finger domain, C3HC4 (zinc finger)"/>
    <property type="match status" value="1"/>
</dbReference>
<comment type="domain">
    <text evidence="10">The RING-type zinc finger domain is essential for ubiquitin ligase activity.</text>
</comment>
<dbReference type="GO" id="GO:0061630">
    <property type="term" value="F:ubiquitin protein ligase activity"/>
    <property type="evidence" value="ECO:0007669"/>
    <property type="project" value="UniProtKB-EC"/>
</dbReference>
<dbReference type="Proteomes" id="UP001321473">
    <property type="component" value="Unassembled WGS sequence"/>
</dbReference>
<comment type="catalytic activity">
    <reaction evidence="1 10">
        <text>S-ubiquitinyl-[E2 ubiquitin-conjugating enzyme]-L-cysteine + [acceptor protein]-L-lysine = [E2 ubiquitin-conjugating enzyme]-L-cysteine + N(6)-ubiquitinyl-[acceptor protein]-L-lysine.</text>
        <dbReference type="EC" id="2.3.2.27"/>
    </reaction>
</comment>
<evidence type="ECO:0000256" key="10">
    <source>
        <dbReference type="RuleBase" id="RU201113"/>
    </source>
</evidence>
<feature type="compositionally biased region" description="Low complexity" evidence="11">
    <location>
        <begin position="43"/>
        <end position="54"/>
    </location>
</feature>
<comment type="function">
    <text evidence="10">E3 ubiquitin-protein ligase that mediates ubiquitination and subsequent proteasomal degradation of target proteins. E3 ubiquitin ligases accept ubiquitin from an E2 ubiquitin-conjugating enzyme in the form of a thioester and then directly transfers the ubiquitin to targeted substrates.</text>
</comment>
<dbReference type="InterPro" id="IPR013010">
    <property type="entry name" value="Znf_SIAH"/>
</dbReference>
<comment type="pathway">
    <text evidence="2 10">Protein modification; protein ubiquitination.</text>
</comment>
<comment type="domain">
    <text evidence="10">The SBD domain (substrate-binding domain) mediates the interaction with substrate proteins. It is related to the TRAF family.</text>
</comment>
<evidence type="ECO:0000256" key="3">
    <source>
        <dbReference type="ARBA" id="ARBA00009119"/>
    </source>
</evidence>
<evidence type="ECO:0000256" key="5">
    <source>
        <dbReference type="ARBA" id="ARBA00022723"/>
    </source>
</evidence>
<evidence type="ECO:0000256" key="1">
    <source>
        <dbReference type="ARBA" id="ARBA00000900"/>
    </source>
</evidence>
<feature type="compositionally biased region" description="Polar residues" evidence="11">
    <location>
        <begin position="100"/>
        <end position="111"/>
    </location>
</feature>
<dbReference type="InterPro" id="IPR004162">
    <property type="entry name" value="SINA-like_animal"/>
</dbReference>
<evidence type="ECO:0000259" key="12">
    <source>
        <dbReference type="PROSITE" id="PS51081"/>
    </source>
</evidence>
<dbReference type="PANTHER" id="PTHR45877:SF2">
    <property type="entry name" value="E3 UBIQUITIN-PROTEIN LIGASE SINA-RELATED"/>
    <property type="match status" value="1"/>
</dbReference>
<evidence type="ECO:0000256" key="8">
    <source>
        <dbReference type="ARBA" id="ARBA00022833"/>
    </source>
</evidence>
<keyword evidence="5 10" id="KW-0479">Metal-binding</keyword>
<dbReference type="EMBL" id="JARKHS020015821">
    <property type="protein sequence ID" value="KAK8774082.1"/>
    <property type="molecule type" value="Genomic_DNA"/>
</dbReference>
<gene>
    <name evidence="13" type="ORF">V5799_011385</name>
</gene>